<evidence type="ECO:0000313" key="12">
    <source>
        <dbReference type="RefSeq" id="XP_029655049.1"/>
    </source>
</evidence>
<dbReference type="InterPro" id="IPR002659">
    <property type="entry name" value="Glyco_trans_31"/>
</dbReference>
<evidence type="ECO:0000256" key="1">
    <source>
        <dbReference type="ARBA" id="ARBA00004323"/>
    </source>
</evidence>
<keyword evidence="8 10" id="KW-0333">Golgi apparatus</keyword>
<keyword evidence="9" id="KW-0472">Membrane</keyword>
<dbReference type="PANTHER" id="PTHR11214:SF3">
    <property type="entry name" value="BETA-1,3-GALACTOSYLTRANSFERASE 6"/>
    <property type="match status" value="1"/>
</dbReference>
<dbReference type="EC" id="2.4.1.-" evidence="10"/>
<evidence type="ECO:0000256" key="9">
    <source>
        <dbReference type="ARBA" id="ARBA00023136"/>
    </source>
</evidence>
<proteinExistence type="inferred from homology"/>
<gene>
    <name evidence="12" type="primary">LOC115228644</name>
</gene>
<keyword evidence="11" id="KW-1185">Reference proteome</keyword>
<dbReference type="KEGG" id="osn:115228644"/>
<dbReference type="Pfam" id="PF01762">
    <property type="entry name" value="Galactosyl_T"/>
    <property type="match status" value="1"/>
</dbReference>
<evidence type="ECO:0000256" key="3">
    <source>
        <dbReference type="ARBA" id="ARBA00022676"/>
    </source>
</evidence>
<keyword evidence="4" id="KW-0808">Transferase</keyword>
<evidence type="ECO:0000256" key="6">
    <source>
        <dbReference type="ARBA" id="ARBA00022968"/>
    </source>
</evidence>
<name>A0A6P7TS28_9MOLL</name>
<keyword evidence="7" id="KW-1133">Transmembrane helix</keyword>
<dbReference type="AlphaFoldDB" id="A0A6P7TS28"/>
<keyword evidence="5" id="KW-0812">Transmembrane</keyword>
<sequence>MLFFMGTNEKPINMSLRKESDVHNDLIFADFVESYFNLSIKIMEALKNQIIRDISYEEYPLNYYPPYCSGTCYVLSKDAVTAIVNVCQNKKLIHLEDVAITG</sequence>
<evidence type="ECO:0000256" key="10">
    <source>
        <dbReference type="RuleBase" id="RU363063"/>
    </source>
</evidence>
<dbReference type="RefSeq" id="XP_029655049.1">
    <property type="nucleotide sequence ID" value="XM_029799189.1"/>
</dbReference>
<evidence type="ECO:0000256" key="2">
    <source>
        <dbReference type="ARBA" id="ARBA00008661"/>
    </source>
</evidence>
<dbReference type="GO" id="GO:0006493">
    <property type="term" value="P:protein O-linked glycosylation"/>
    <property type="evidence" value="ECO:0007669"/>
    <property type="project" value="TreeGrafter"/>
</dbReference>
<evidence type="ECO:0000256" key="5">
    <source>
        <dbReference type="ARBA" id="ARBA00022692"/>
    </source>
</evidence>
<keyword evidence="6" id="KW-0735">Signal-anchor</keyword>
<protein>
    <recommendedName>
        <fullName evidence="10">Hexosyltransferase</fullName>
        <ecNumber evidence="10">2.4.1.-</ecNumber>
    </recommendedName>
</protein>
<dbReference type="PANTHER" id="PTHR11214">
    <property type="entry name" value="BETA-1,3-N-ACETYLGLUCOSAMINYLTRANSFERASE"/>
    <property type="match status" value="1"/>
</dbReference>
<evidence type="ECO:0000256" key="7">
    <source>
        <dbReference type="ARBA" id="ARBA00022989"/>
    </source>
</evidence>
<dbReference type="GO" id="GO:0016758">
    <property type="term" value="F:hexosyltransferase activity"/>
    <property type="evidence" value="ECO:0007669"/>
    <property type="project" value="InterPro"/>
</dbReference>
<comment type="similarity">
    <text evidence="2 10">Belongs to the glycosyltransferase 31 family.</text>
</comment>
<keyword evidence="3 10" id="KW-0328">Glycosyltransferase</keyword>
<accession>A0A6P7TS28</accession>
<dbReference type="GO" id="GO:0000139">
    <property type="term" value="C:Golgi membrane"/>
    <property type="evidence" value="ECO:0007669"/>
    <property type="project" value="UniProtKB-SubCell"/>
</dbReference>
<evidence type="ECO:0000313" key="11">
    <source>
        <dbReference type="Proteomes" id="UP000515154"/>
    </source>
</evidence>
<evidence type="ECO:0000256" key="8">
    <source>
        <dbReference type="ARBA" id="ARBA00023034"/>
    </source>
</evidence>
<dbReference type="Proteomes" id="UP000515154">
    <property type="component" value="Unplaced"/>
</dbReference>
<comment type="subcellular location">
    <subcellularLocation>
        <location evidence="1 10">Golgi apparatus membrane</location>
        <topology evidence="1 10">Single-pass type II membrane protein</topology>
    </subcellularLocation>
</comment>
<evidence type="ECO:0000256" key="4">
    <source>
        <dbReference type="ARBA" id="ARBA00022679"/>
    </source>
</evidence>
<reference evidence="12" key="1">
    <citation type="submission" date="2025-08" db="UniProtKB">
        <authorList>
            <consortium name="RefSeq"/>
        </authorList>
    </citation>
    <scope>IDENTIFICATION</scope>
</reference>
<organism evidence="11 12">
    <name type="scientific">Octopus sinensis</name>
    <name type="common">East Asian common octopus</name>
    <dbReference type="NCBI Taxonomy" id="2607531"/>
    <lineage>
        <taxon>Eukaryota</taxon>
        <taxon>Metazoa</taxon>
        <taxon>Spiralia</taxon>
        <taxon>Lophotrochozoa</taxon>
        <taxon>Mollusca</taxon>
        <taxon>Cephalopoda</taxon>
        <taxon>Coleoidea</taxon>
        <taxon>Octopodiformes</taxon>
        <taxon>Octopoda</taxon>
        <taxon>Incirrata</taxon>
        <taxon>Octopodidae</taxon>
        <taxon>Octopus</taxon>
    </lineage>
</organism>